<keyword evidence="7" id="KW-0677">Repeat</keyword>
<comment type="subcellular location">
    <subcellularLocation>
        <location evidence="2">Cell membrane</location>
    </subcellularLocation>
    <subcellularLocation>
        <location evidence="3">Cell projection</location>
    </subcellularLocation>
    <subcellularLocation>
        <location evidence="1">Membrane</location>
        <topology evidence="1">Single-pass membrane protein</topology>
    </subcellularLocation>
</comment>
<dbReference type="FunFam" id="2.60.40.10:FF:000616">
    <property type="entry name" value="PKHD1 like 1"/>
    <property type="match status" value="1"/>
</dbReference>
<dbReference type="InterPro" id="IPR037524">
    <property type="entry name" value="PA14/GLEYA"/>
</dbReference>
<dbReference type="Gene3D" id="2.60.40.420">
    <property type="entry name" value="Cupredoxins - blue copper proteins"/>
    <property type="match status" value="1"/>
</dbReference>
<dbReference type="PROSITE" id="PS51484">
    <property type="entry name" value="G8"/>
    <property type="match status" value="2"/>
</dbReference>
<dbReference type="CDD" id="cd00102">
    <property type="entry name" value="IPT"/>
    <property type="match status" value="1"/>
</dbReference>
<feature type="signal peptide" evidence="12">
    <location>
        <begin position="1"/>
        <end position="21"/>
    </location>
</feature>
<organism evidence="15 16">
    <name type="scientific">Eleginops maclovinus</name>
    <name type="common">Patagonian blennie</name>
    <name type="synonym">Eleginus maclovinus</name>
    <dbReference type="NCBI Taxonomy" id="56733"/>
    <lineage>
        <taxon>Eukaryota</taxon>
        <taxon>Metazoa</taxon>
        <taxon>Chordata</taxon>
        <taxon>Craniata</taxon>
        <taxon>Vertebrata</taxon>
        <taxon>Euteleostomi</taxon>
        <taxon>Actinopterygii</taxon>
        <taxon>Neopterygii</taxon>
        <taxon>Teleostei</taxon>
        <taxon>Neoteleostei</taxon>
        <taxon>Acanthomorphata</taxon>
        <taxon>Eupercaria</taxon>
        <taxon>Perciformes</taxon>
        <taxon>Notothenioidei</taxon>
        <taxon>Eleginopidae</taxon>
        <taxon>Eleginops</taxon>
    </lineage>
</organism>
<dbReference type="Pfam" id="PF24606">
    <property type="entry name" value="CEMIP_beta-hel"/>
    <property type="match status" value="2"/>
</dbReference>
<dbReference type="InterPro" id="IPR012334">
    <property type="entry name" value="Pectin_lyas_fold"/>
</dbReference>
<dbReference type="InterPro" id="IPR013783">
    <property type="entry name" value="Ig-like_fold"/>
</dbReference>
<dbReference type="FunFam" id="2.60.40.10:FF:001292">
    <property type="entry name" value="PKHD1 like 1"/>
    <property type="match status" value="1"/>
</dbReference>
<dbReference type="InterPro" id="IPR002909">
    <property type="entry name" value="IPT_dom"/>
</dbReference>
<dbReference type="InterPro" id="IPR006626">
    <property type="entry name" value="PbH1"/>
</dbReference>
<sequence>MESRMKAAALLLAVWWCCCRAQRVNYISPHRGSKNGATRVMLSGTGFALERPKLNPNEYTTGNLVFMVSDTLSVPCDVEKDSTHGKQITCYTRPMPVGHYVIHVSVDGVPIPDSSLCNGVYKSGHCSFYTVWYRTPTIGSMTPDSGPPGSVVTITGLTFTDVYGSNTAKSTNGLNVRFLRAYMGGMPCELLKPNSDELYGITLNSDTSWYGSMSCKMTGTYVGHHNLSYILDNEFGRSLPGKNLFRVSALGKLSMFQTYAEVTGVSPSNGSVMGGTLLTIHGRYFDQTDAPARVLIGGLPCEIQSVSDDKITCKSAKHEMNNKMTIWPGSRGLKMELWNGSRPRYLTDIWTYNQNTSGYWAQWTDSMPHTFKFDNDYFSTRTRGFFSPPATANYNIYLHCDDRCELYLSNSSLPEHKVKIAYQGRYVSDFTKLASQKSKVLALEEGKYYYMEMLHQEYGGAASINIALFKEESPFTADQTDDAVNEAQHIVAKYDVFDEEQVVSFESWPSNGATVKEVQEVTVSSSCASHLCGNTFFSLGYGDAKTGPIAVSATAAEVQASLNHLWSIKPDTVQVTKQDDTFTVTFNSDRGDFKPLQYEVFGSDTNITVAEVTKGKSNMETFTLLWGGIPTKPITFNANVSEVQSALEDMMKGECPEEILTTEGTDVKYFKDFENDNSQFDTAEEGTPVKNFAFCGLWSLKNAGVLFKNSYTKESGGTYGSVTLSKHPTLCFAYKGMLKDEVGLKFTYSDSQGNTKTETAKIPTLFNKGDKWSYKCMDMESSLQNDYTGGKYTLLEVYLYKDASGADFYVDAVHIGESATTMEENAVPNKRRPPPFESSGRSFESIAVTKDTSTASLFSYQIIAKPIECAFGFPLLEVGFLQSNSSEDMAVFGEGAASVSITRPHRATPPLTGTFDVEIYGGRAEGLSVDISPEDLKYALQGIPGMGEVSISSYGTCKRPKWRVNWLTNPGDQPLMKINDSLTVGNNVVFSITESKKGGLLIRSLTGDYLRVWETKPQVEVIINGIPSKCSGDCGFEWTEDKTPVVTGISPSQGSNGLGTLLTVTGTGFSNENASIMVGETPCDVEQIDATTQVCRLGSASAGTYPVSVSFPSLGNSRFAGGVLHFTYQLIISSFAPLSGSLSGGTLLTVSGFGFSQESTVTVGGDECAVVKASDTELKCRTPAGTAGAQMLTVMVGNMSQAASSSFTYDDSLTSQISGLSPSHTTVIGREVLTIQGSNLGGQNNDNMVLVGSKECVTVQWTATSITCRLPVLPPGLYHVDVQVGNNGFSKTSNDVKATIEYVLEVHSISPMLGSLQGGTRLTVSGSGFSNSTSDNKVSFGGAECEVEAASENELQCVMKSEEKTHMVDNQGSDRTLGQGYAWSPASVDAYVGDSVVWRWEAPILQKVEYRVFSVSRPGEITPGDGPFNSGAKSAKGSFSYRFTAPGVYYYSSGYIDSSNSIRLQGVVKVEARPKKSSTVSVSVGGIEARHVTGGSHRVSRAAEQCVASPQCPETNDTSISLSYTVSTCSTPAVYSISPNQGSYHQIISIQGEGFSHIACANEVTVGGQSCEVINSSFSEISCQLSSMSGLSIGVPHPIAVRVNNLGSAIMAIQKELHRRFVVLPVVDSILPDTGSPTGFTRLLISGSGFSGGVATVAGESCSLLSVTDTSITCDTLPSQPHTGEVVFNLGRIQSSCHSSCSFTYSSSVTPAVVSVFPETISNLTNVTISGSGFGSSVADVAVFAGTSELEVTDVSEGNITLMVTALPAGVHPIRVIVRSKGLASGSIALSSSAQSDLDPVVGSLAGGTPLVFRGNGFAPGNTSVTMGGAPCEIQEVTPGMLRCLTPPHSEGLVTADIQVFSVQYPSLNFTYSAAHTPVISSISPTTGPSGAVLTLTGSGFGSDSQLVSVTMNHVPCVVSTVSDSQVQCTAGDNPGGAYPVVLLHQVKGLAQSSAMFTYELTLSSVQPNEGSFGGGAVLAVQGSGFDPEVSTVTICGEACDVHREMSTSSSLYCTSPSIKSNQSEVACVVAVINQLDAVNISNGYTYKSQLTPVISEVSPRRGGTAGGTRLTISGSGFSSDMSDVNVTIAGSVCDVQSTNNTHIICVTNSQQRSQEAKVRVSIADRGIAQMDNAGFFYIDVWSSRFTWGGLSPPERGSFAVITKGQFILLDTSTPVLKMLLIQGGTLVFDEADIELQAENILITDGGRLQIGQEGAPFQHKAIITLHGNLRSPELPIYGTKTLGVREGVLDLHGIPVPVTWTHLAQTAGAGSNTLTLMKGVTWNVGDEIVIASTGTRHSQKENEVRNIAAVSADGKTLTLTKALEYSHLGVTVTLPDGTVFEGRAEVGLLTRNILIRGAQHEEWQDKIEPCPAGFNTGEFATQTCFQGRFGEETGSDQFGAAIMMHAATPGQDLAIGRLEYVEIFHAGQAFRLGRYPIHWHLMGDIKFKSYVRGCSIHQTFNRAITIHNTHNLLVEHNVIYDIMGGAFFIEDGIETGNVLQYNLAVFVKQSTSLLNDDVTPAAYWVTNPNNIIRHNAAAGGTHFGFWYRMHNHPDGPSYDSSICQKRVPLGEFSNNTVHSQGWFGIWIFTDYFPMKNGGCRSKTPEPAFHDFLMVNNEKAGIEAKRIIHWAVSGYGEEGGATMSNCTIVGHVDELGLGQDYCTDRGIIAPLDDGLSVLNTKFVNFDRGSCTAIGVAQIDGTCIDRCGGWAAKFAGIQYFNSPNKASFSWEHEVQLVDTDGSLTGTINNKVVPLSGLLDPAHCSQSAEWSVGFPGAVCDHTVAFHRFAFNNPAPQSLEGKDVILTNSHGSSAVPYLKKRMTHKLGWMAMMPSGLTYNMIFDDMDHLTNITYEGIFYGFKADDFLIINHNFTQSPDKFRIIDERNGSSVPLSYSNNKNGDWYFNSSSNNLYYIVSGKTSQRRRRSSADRALQESAVKFRVYRCFYPNCIKPSPPPPATVTPLPTHRPTNFIRWSDDAFWTSSAENNNKVPTAGSDVVIPAGKWVVLDSDTPALNKLTVIGVLEIPDNLNSSSTRQAREVPVYSTVVVDAVYISIQGGRLIAGWDDEPFRGQLTIKLRGNHRTPDWPLPNGPNQGSKVLGVFGILDLYGLPPNVYHTKLGSTAAAGATTLNLSQAVDWQVGDEVVISTTSYSAWETEKRQITDVSADGRVLTLNQPLTHSHIGDTHSGDSFSYTLAADVGLVSRNIKIVGEEYAEMMDESFGARLLVGTYSWEGIDYKGKAQIRNVEFLRSGQEGWTDYTDPRYSVAYLNLGEVSDKDSYLQGCAFHDGFSPAIGVFGTEGLSVDDNIVHRTVGEGIRIWGNRITVRRNLVMMTMWPGSYQDREEPFNYAWNAAIEVNEGTNVVLQHNIVAGYERVAYRIDGEPCPGYLNNNERWMDNEAHGGLFGVYMNKDGLPGCSLIQSFFIWKSFDYAIYFQIPMSVVIANVTLVDNGMGIMPFVYGPPSLSHEYADKTVHVQNALIVGSSPSFDCSSTLPSSDFNIVNSGGSRAPRPPTGGRSGICWPNFLSSHNTAPKKPHHLNMAYNSIKGLMTVRDTTFVNFGNVCSGEMNFAFMTNPLNEDLQHPVHVSDITMIDSQEGGKVFLHRPDVSKANPSDCVDMDCDAKKKTLLKDLDGSFLGAVGAVVPQSEYEWGGDSRRGLGDNRIPKVMLTYPNGSRIPVDKIAPYKGVIREDCTYMTSWQSYKCFGLNYRMLVIESMDADSETRRLSPVALLGDKFIDLINGPQDHGWCSGYTCQKRVSLFHSIIATGHSFDVFFSSVSPQKLRLMMLQAKPSESVMVSIFYSKPQRLDVYVNNELIPPTNAKWNDDKTDYTLKKPLTPGQYIPSLNGTDSNNYFDQENKMLKVVVKGSQPVEIRTSPVLIISFELPAMTEAEFFGDDLIKNLALFLKVPSNMIRITNIIREDGGARRRKRSTGLKVELEIKKPPVQQTSNSTDDEQDFTLLKSIADDLGQAAVSGDLGSSIGFNVSSMGVIPPSPPASDPSWKEEAEVEVTREEATVSYVSSVSDLQLVEEPVTAEFVGSLYQQPSLMAVDELGNCVSVGVTSLNVTASLKDSSGNAVDGLAGKTSILFSTCWANFTDLSIQNSGENLTMVFTLKHWNAESRAFTVEDLPTTLAPPTTTAATVPPETTADDSLFGSSSTVTVNSLCLVSVIYTVACCSDGIPIC</sequence>
<evidence type="ECO:0000256" key="7">
    <source>
        <dbReference type="ARBA" id="ARBA00022737"/>
    </source>
</evidence>
<dbReference type="FunFam" id="2.160.20.10:FF:000070">
    <property type="entry name" value="PKHD1 like 1"/>
    <property type="match status" value="1"/>
</dbReference>
<dbReference type="InterPro" id="IPR052387">
    <property type="entry name" value="Fibrocystin"/>
</dbReference>
<dbReference type="SMART" id="SM00429">
    <property type="entry name" value="IPT"/>
    <property type="match status" value="11"/>
</dbReference>
<dbReference type="InterPro" id="IPR008972">
    <property type="entry name" value="Cupredoxin"/>
</dbReference>
<dbReference type="SUPFAM" id="SSF81296">
    <property type="entry name" value="E set domains"/>
    <property type="match status" value="14"/>
</dbReference>
<proteinExistence type="predicted"/>
<dbReference type="PANTHER" id="PTHR46769:SF2">
    <property type="entry name" value="FIBROCYSTIN-L ISOFORM 2 PRECURSOR-RELATED"/>
    <property type="match status" value="1"/>
</dbReference>
<dbReference type="EMBL" id="JAUZQC010000018">
    <property type="protein sequence ID" value="KAK5854667.1"/>
    <property type="molecule type" value="Genomic_DNA"/>
</dbReference>
<keyword evidence="9" id="KW-0472">Membrane</keyword>
<evidence type="ECO:0000256" key="4">
    <source>
        <dbReference type="ARBA" id="ARBA00022475"/>
    </source>
</evidence>
<evidence type="ECO:0000256" key="6">
    <source>
        <dbReference type="ARBA" id="ARBA00022729"/>
    </source>
</evidence>
<dbReference type="GO" id="GO:0042995">
    <property type="term" value="C:cell projection"/>
    <property type="evidence" value="ECO:0007669"/>
    <property type="project" value="UniProtKB-SubCell"/>
</dbReference>
<dbReference type="InterPro" id="IPR011050">
    <property type="entry name" value="Pectin_lyase_fold/virulence"/>
</dbReference>
<dbReference type="SMART" id="SM00710">
    <property type="entry name" value="PbH1"/>
    <property type="match status" value="9"/>
</dbReference>
<feature type="domain" description="G8" evidence="13">
    <location>
        <begin position="2146"/>
        <end position="2266"/>
    </location>
</feature>
<dbReference type="SMART" id="SM01225">
    <property type="entry name" value="G8"/>
    <property type="match status" value="2"/>
</dbReference>
<dbReference type="Proteomes" id="UP001346869">
    <property type="component" value="Unassembled WGS sequence"/>
</dbReference>
<evidence type="ECO:0000259" key="14">
    <source>
        <dbReference type="PROSITE" id="PS51820"/>
    </source>
</evidence>
<dbReference type="InterPro" id="IPR019316">
    <property type="entry name" value="G8_domain"/>
</dbReference>
<dbReference type="CDD" id="cd00603">
    <property type="entry name" value="IPT_PCSR"/>
    <property type="match status" value="12"/>
</dbReference>
<keyword evidence="16" id="KW-1185">Reference proteome</keyword>
<feature type="domain" description="G8" evidence="13">
    <location>
        <begin position="2975"/>
        <end position="3118"/>
    </location>
</feature>
<dbReference type="FunFam" id="2.60.120.1560:FF:000004">
    <property type="entry name" value="PKHD1-like 1"/>
    <property type="match status" value="1"/>
</dbReference>
<gene>
    <name evidence="15" type="ORF">PBY51_004842</name>
</gene>
<dbReference type="PANTHER" id="PTHR46769">
    <property type="entry name" value="POLYCYSTIC KIDNEY AND HEPATIC DISEASE 1 (AUTOSOMAL RECESSIVE)-LIKE 1"/>
    <property type="match status" value="1"/>
</dbReference>
<protein>
    <recommendedName>
        <fullName evidence="17">Fibrocystin-L</fullName>
    </recommendedName>
</protein>
<evidence type="ECO:0000313" key="16">
    <source>
        <dbReference type="Proteomes" id="UP001346869"/>
    </source>
</evidence>
<dbReference type="SUPFAM" id="SSF51126">
    <property type="entry name" value="Pectin lyase-like"/>
    <property type="match status" value="2"/>
</dbReference>
<dbReference type="Pfam" id="PF07691">
    <property type="entry name" value="PA14"/>
    <property type="match status" value="1"/>
</dbReference>
<evidence type="ECO:0008006" key="17">
    <source>
        <dbReference type="Google" id="ProtNLM"/>
    </source>
</evidence>
<evidence type="ECO:0000256" key="3">
    <source>
        <dbReference type="ARBA" id="ARBA00004316"/>
    </source>
</evidence>
<evidence type="ECO:0000256" key="12">
    <source>
        <dbReference type="SAM" id="SignalP"/>
    </source>
</evidence>
<dbReference type="GO" id="GO:0005886">
    <property type="term" value="C:plasma membrane"/>
    <property type="evidence" value="ECO:0007669"/>
    <property type="project" value="UniProtKB-SubCell"/>
</dbReference>
<keyword evidence="4" id="KW-1003">Cell membrane</keyword>
<feature type="domain" description="PA14" evidence="14">
    <location>
        <begin position="328"/>
        <end position="482"/>
    </location>
</feature>
<evidence type="ECO:0000256" key="11">
    <source>
        <dbReference type="ARBA" id="ARBA00023273"/>
    </source>
</evidence>
<evidence type="ECO:0000256" key="8">
    <source>
        <dbReference type="ARBA" id="ARBA00022989"/>
    </source>
</evidence>
<feature type="chain" id="PRO_5042922534" description="Fibrocystin-L" evidence="12">
    <location>
        <begin position="22"/>
        <end position="4182"/>
    </location>
</feature>
<evidence type="ECO:0000256" key="9">
    <source>
        <dbReference type="ARBA" id="ARBA00023136"/>
    </source>
</evidence>
<dbReference type="SUPFAM" id="SSF56988">
    <property type="entry name" value="Anthrax protective antigen"/>
    <property type="match status" value="1"/>
</dbReference>
<name>A0AAN8AGZ5_ELEMC</name>
<dbReference type="PROSITE" id="PS51820">
    <property type="entry name" value="PA14"/>
    <property type="match status" value="1"/>
</dbReference>
<evidence type="ECO:0000256" key="2">
    <source>
        <dbReference type="ARBA" id="ARBA00004236"/>
    </source>
</evidence>
<dbReference type="SUPFAM" id="SSF49503">
    <property type="entry name" value="Cupredoxins"/>
    <property type="match status" value="1"/>
</dbReference>
<dbReference type="Pfam" id="PF10162">
    <property type="entry name" value="G8"/>
    <property type="match status" value="2"/>
</dbReference>
<evidence type="ECO:0000256" key="10">
    <source>
        <dbReference type="ARBA" id="ARBA00023180"/>
    </source>
</evidence>
<reference evidence="15 16" key="1">
    <citation type="journal article" date="2023" name="Genes (Basel)">
        <title>Chromosome-Level Genome Assembly and Circadian Gene Repertoire of the Patagonia Blennie Eleginops maclovinus-The Closest Ancestral Proxy of Antarctic Cryonotothenioids.</title>
        <authorList>
            <person name="Cheng C.C."/>
            <person name="Rivera-Colon A.G."/>
            <person name="Minhas B.F."/>
            <person name="Wilson L."/>
            <person name="Rayamajhi N."/>
            <person name="Vargas-Chacoff L."/>
            <person name="Catchen J.M."/>
        </authorList>
    </citation>
    <scope>NUCLEOTIDE SEQUENCE [LARGE SCALE GENOMIC DNA]</scope>
    <source>
        <strain evidence="15">JMC-PN-2008</strain>
    </source>
</reference>
<comment type="caution">
    <text evidence="15">The sequence shown here is derived from an EMBL/GenBank/DDBJ whole genome shotgun (WGS) entry which is preliminary data.</text>
</comment>
<keyword evidence="8" id="KW-1133">Transmembrane helix</keyword>
<dbReference type="Gene3D" id="2.60.120.1560">
    <property type="match status" value="1"/>
</dbReference>
<dbReference type="FunFam" id="2.60.40.10:FF:001057">
    <property type="entry name" value="PKHD1 like 1"/>
    <property type="match status" value="1"/>
</dbReference>
<evidence type="ECO:0000259" key="13">
    <source>
        <dbReference type="PROSITE" id="PS51484"/>
    </source>
</evidence>
<dbReference type="Gene3D" id="2.160.20.10">
    <property type="entry name" value="Single-stranded right-handed beta-helix, Pectin lyase-like"/>
    <property type="match status" value="2"/>
</dbReference>
<dbReference type="InterPro" id="IPR055401">
    <property type="entry name" value="CEMIP_beta-hel_dom"/>
</dbReference>
<keyword evidence="6 12" id="KW-0732">Signal</keyword>
<keyword evidence="5" id="KW-0812">Transmembrane</keyword>
<dbReference type="InterPro" id="IPR011658">
    <property type="entry name" value="PA14_dom"/>
</dbReference>
<dbReference type="GO" id="GO:0007399">
    <property type="term" value="P:nervous system development"/>
    <property type="evidence" value="ECO:0007669"/>
    <property type="project" value="UniProtKB-ARBA"/>
</dbReference>
<evidence type="ECO:0000313" key="15">
    <source>
        <dbReference type="EMBL" id="KAK5854667.1"/>
    </source>
</evidence>
<dbReference type="Pfam" id="PF01833">
    <property type="entry name" value="TIG"/>
    <property type="match status" value="14"/>
</dbReference>
<accession>A0AAN8AGZ5</accession>
<keyword evidence="10" id="KW-0325">Glycoprotein</keyword>
<dbReference type="FunFam" id="2.60.40.10:FF:001165">
    <property type="entry name" value="PKHD1 like 1"/>
    <property type="match status" value="1"/>
</dbReference>
<keyword evidence="11" id="KW-0966">Cell projection</keyword>
<dbReference type="Gene3D" id="2.60.40.10">
    <property type="entry name" value="Immunoglobulins"/>
    <property type="match status" value="14"/>
</dbReference>
<evidence type="ECO:0000256" key="5">
    <source>
        <dbReference type="ARBA" id="ARBA00022692"/>
    </source>
</evidence>
<evidence type="ECO:0000256" key="1">
    <source>
        <dbReference type="ARBA" id="ARBA00004167"/>
    </source>
</evidence>
<reference evidence="15 16" key="2">
    <citation type="journal article" date="2023" name="Mol. Biol. Evol.">
        <title>Genomics of Secondarily Temperate Adaptation in the Only Non-Antarctic Icefish.</title>
        <authorList>
            <person name="Rivera-Colon A.G."/>
            <person name="Rayamajhi N."/>
            <person name="Minhas B.F."/>
            <person name="Madrigal G."/>
            <person name="Bilyk K.T."/>
            <person name="Yoon V."/>
            <person name="Hune M."/>
            <person name="Gregory S."/>
            <person name="Cheng C.H.C."/>
            <person name="Catchen J.M."/>
        </authorList>
    </citation>
    <scope>NUCLEOTIDE SEQUENCE [LARGE SCALE GENOMIC DNA]</scope>
    <source>
        <strain evidence="15">JMC-PN-2008</strain>
    </source>
</reference>
<dbReference type="InterPro" id="IPR014756">
    <property type="entry name" value="Ig_E-set"/>
</dbReference>